<protein>
    <submittedName>
        <fullName evidence="1">Uncharacterized protein</fullName>
    </submittedName>
</protein>
<dbReference type="EMBL" id="WVUH01000143">
    <property type="protein sequence ID" value="MBO4207759.1"/>
    <property type="molecule type" value="Genomic_DNA"/>
</dbReference>
<evidence type="ECO:0000313" key="2">
    <source>
        <dbReference type="Proteomes" id="UP000823521"/>
    </source>
</evidence>
<gene>
    <name evidence="1" type="ORF">GSF22_17365</name>
</gene>
<accession>A0ABS3VTA2</accession>
<comment type="caution">
    <text evidence="1">The sequence shown here is derived from an EMBL/GenBank/DDBJ whole genome shotgun (WGS) entry which is preliminary data.</text>
</comment>
<reference evidence="1 2" key="1">
    <citation type="submission" date="2019-12" db="EMBL/GenBank/DDBJ databases">
        <title>Whole genome sequencing of endophytic Actinobacterium Micromonospora sp. MPMI6T.</title>
        <authorList>
            <person name="Evv R."/>
            <person name="Podile A.R."/>
        </authorList>
    </citation>
    <scope>NUCLEOTIDE SEQUENCE [LARGE SCALE GENOMIC DNA]</scope>
    <source>
        <strain evidence="1 2">MPMI6</strain>
    </source>
</reference>
<dbReference type="Proteomes" id="UP000823521">
    <property type="component" value="Unassembled WGS sequence"/>
</dbReference>
<dbReference type="RefSeq" id="WP_208814670.1">
    <property type="nucleotide sequence ID" value="NZ_WVUH01000143.1"/>
</dbReference>
<evidence type="ECO:0000313" key="1">
    <source>
        <dbReference type="EMBL" id="MBO4207759.1"/>
    </source>
</evidence>
<keyword evidence="2" id="KW-1185">Reference proteome</keyword>
<name>A0ABS3VTA2_MICEH</name>
<sequence>MEQPSSIVTVGDVIVIPEGDYLFGQGALRLLVTEPPTTTGHLGSEWLTVTGREIWYDRGEPREGRDRTAIVRVTSLVTHPPRRFHAA</sequence>
<organism evidence="1 2">
    <name type="scientific">Micromonospora echinofusca</name>
    <dbReference type="NCBI Taxonomy" id="47858"/>
    <lineage>
        <taxon>Bacteria</taxon>
        <taxon>Bacillati</taxon>
        <taxon>Actinomycetota</taxon>
        <taxon>Actinomycetes</taxon>
        <taxon>Micromonosporales</taxon>
        <taxon>Micromonosporaceae</taxon>
        <taxon>Micromonospora</taxon>
    </lineage>
</organism>
<proteinExistence type="predicted"/>